<dbReference type="Pfam" id="PF05359">
    <property type="entry name" value="DUF748"/>
    <property type="match status" value="2"/>
</dbReference>
<dbReference type="PANTHER" id="PTHR30441:SF8">
    <property type="entry name" value="DUF748 DOMAIN-CONTAINING PROTEIN"/>
    <property type="match status" value="1"/>
</dbReference>
<organism evidence="3 4">
    <name type="scientific">Rhodoferax ferrireducens</name>
    <dbReference type="NCBI Taxonomy" id="192843"/>
    <lineage>
        <taxon>Bacteria</taxon>
        <taxon>Pseudomonadati</taxon>
        <taxon>Pseudomonadota</taxon>
        <taxon>Betaproteobacteria</taxon>
        <taxon>Burkholderiales</taxon>
        <taxon>Comamonadaceae</taxon>
        <taxon>Rhodoferax</taxon>
    </lineage>
</organism>
<name>A0A1W9KXV9_9BURK</name>
<keyword evidence="2" id="KW-0812">Transmembrane</keyword>
<feature type="region of interest" description="Disordered" evidence="1">
    <location>
        <begin position="371"/>
        <end position="390"/>
    </location>
</feature>
<proteinExistence type="predicted"/>
<comment type="caution">
    <text evidence="3">The sequence shown here is derived from an EMBL/GenBank/DDBJ whole genome shotgun (WGS) entry which is preliminary data.</text>
</comment>
<dbReference type="InterPro" id="IPR036737">
    <property type="entry name" value="OmpA-like_sf"/>
</dbReference>
<evidence type="ECO:0008006" key="5">
    <source>
        <dbReference type="Google" id="ProtNLM"/>
    </source>
</evidence>
<evidence type="ECO:0000313" key="3">
    <source>
        <dbReference type="EMBL" id="OQW89104.1"/>
    </source>
</evidence>
<sequence>MNNDQPASFATGKPPLKTLWLRRLLWLLCGVLVLWLLAWLAVPPLLKSQAQSQLSELLGRQVTLGEVDFKPWSLALSVRDVAIARAANVTQAGLAPQFTLGHLYIDVELQSLLRLAPVVDALVVDSPHLRVTHTGQGHYDVDDILARLAPQPSDPAKPASPPLRFALYNLMLSNGLVVLTDAAKDQVHTLSQLQLNLPFLSNLDTHVDVHVLPKLAFDLNGTRFDSSAQTLPFATARETDVRLAFKDLDLAPYLAYLPASLPVRLGSAVLDADLKLAFEQTDKPVVSLSGQVGASRVRMSLAQGGTVKPPASGELLAFERLSVQLKDVQPLLGQVQLGQVTLTQPRLNVQRNRAGVLSLLALAQPVAENATNNKAVSPDAERAGGQSDSQVADTASAPAWQLSVDTITLDGGEVTWLDQVPAQPAQLKLTALNINASALVWPFSQPMPFDGSAQLAGAALQFKGSATDQAAQVSAQLAAWPLTAAQAYLADVLLPRLDGTVTADLGLRWAAAQGAQAAVTELQVKDLSLDKLALLEGKKAPLASIARVQLQDVLVDLGRQSASLGKVLVTQPKLAISRADNGRWMAQDWLKAAHTAQDAPAASGQAIAAKPAAAEKPSWQVKLGELQLNEGNFVFADQSTPTPVALAVSAANVQLKNYANTGPQSFGLTLSARLRHGNTEPGKLAWRGSGALSPLTLKGDLAAERLPLHALAPYLSDTLNIALLRADTSFKGRISLAQQTAGLALQVKGDARLEDLQVRTLAQAEPFVAAEDLLNWQSLSLTGINLALAPATATRLEVQGTVLSDFYARLILSETGRLSLQDVTKTVTDPVNQASGATGNAVVGAVPAPATAGASAPSLLASASAPASTALAPVVRFGPISLLGGHINFTDRFIKPNYSADLTELVGKLSAFSSQTAAGEIQLADLELRGRAEGSATLEVLGKINPLVQPIALDIQGKVRDLELAPLSTYSARYAGYGIERGKLSVDVAYKVQPDGQLAANNKLVLNQLKFGDKDPNATTSLPVKLAVALLADRNGVIDIDLPISGSLNDPQFRLMPIIFKIIGNLIVKAITAPFSLLASALGVGGGDELSMVSFDAGSAVLSDQAKAGLDKVAKSLTDRPALKMTVVGTASLEAERDDFKRQQLQALVQGEKRRNQPASDGKEAAAPVKVSAEDYPALLKAVYKRGDFPKPRNLIGLTKDIPVPEMEALLLAHLDASEAAMQALAVKRGVVVRDYLASLKLPSERLFLGAAKAVTPESKWQPRAELNLATE</sequence>
<dbReference type="GO" id="GO:0005886">
    <property type="term" value="C:plasma membrane"/>
    <property type="evidence" value="ECO:0007669"/>
    <property type="project" value="TreeGrafter"/>
</dbReference>
<dbReference type="InterPro" id="IPR008023">
    <property type="entry name" value="DUF748"/>
</dbReference>
<evidence type="ECO:0000256" key="2">
    <source>
        <dbReference type="SAM" id="Phobius"/>
    </source>
</evidence>
<keyword evidence="2" id="KW-0472">Membrane</keyword>
<dbReference type="Gene3D" id="3.30.1330.60">
    <property type="entry name" value="OmpA-like domain"/>
    <property type="match status" value="1"/>
</dbReference>
<dbReference type="Proteomes" id="UP000192505">
    <property type="component" value="Unassembled WGS sequence"/>
</dbReference>
<gene>
    <name evidence="3" type="ORF">BWK72_03825</name>
</gene>
<dbReference type="InterPro" id="IPR052894">
    <property type="entry name" value="AsmA-related"/>
</dbReference>
<evidence type="ECO:0000256" key="1">
    <source>
        <dbReference type="SAM" id="MobiDB-lite"/>
    </source>
</evidence>
<keyword evidence="2" id="KW-1133">Transmembrane helix</keyword>
<evidence type="ECO:0000313" key="4">
    <source>
        <dbReference type="Proteomes" id="UP000192505"/>
    </source>
</evidence>
<feature type="transmembrane region" description="Helical" evidence="2">
    <location>
        <begin position="24"/>
        <end position="42"/>
    </location>
</feature>
<protein>
    <recommendedName>
        <fullName evidence="5">DUF748 domain-containing protein</fullName>
    </recommendedName>
</protein>
<dbReference type="EMBL" id="MTEI01000002">
    <property type="protein sequence ID" value="OQW89104.1"/>
    <property type="molecule type" value="Genomic_DNA"/>
</dbReference>
<accession>A0A1W9KXV9</accession>
<dbReference type="PANTHER" id="PTHR30441">
    <property type="entry name" value="DUF748 DOMAIN-CONTAINING PROTEIN"/>
    <property type="match status" value="1"/>
</dbReference>
<dbReference type="AlphaFoldDB" id="A0A1W9KXV9"/>
<dbReference type="GO" id="GO:0090313">
    <property type="term" value="P:regulation of protein targeting to membrane"/>
    <property type="evidence" value="ECO:0007669"/>
    <property type="project" value="TreeGrafter"/>
</dbReference>
<reference evidence="3 4" key="1">
    <citation type="submission" date="2017-01" db="EMBL/GenBank/DDBJ databases">
        <title>Novel large sulfur bacteria in the metagenomes of groundwater-fed chemosynthetic microbial mats in the Lake Huron basin.</title>
        <authorList>
            <person name="Sharrar A.M."/>
            <person name="Flood B.E."/>
            <person name="Bailey J.V."/>
            <person name="Jones D.S."/>
            <person name="Biddanda B."/>
            <person name="Ruberg S.A."/>
            <person name="Marcus D.N."/>
            <person name="Dick G.J."/>
        </authorList>
    </citation>
    <scope>NUCLEOTIDE SEQUENCE [LARGE SCALE GENOMIC DNA]</scope>
    <source>
        <strain evidence="3">A7</strain>
    </source>
</reference>